<proteinExistence type="predicted"/>
<dbReference type="PROSITE" id="PS51257">
    <property type="entry name" value="PROKAR_LIPOPROTEIN"/>
    <property type="match status" value="1"/>
</dbReference>
<name>A0A369JQS1_HYPMA</name>
<accession>A0A369JQS1</accession>
<dbReference type="EMBL" id="LUEZ02000046">
    <property type="protein sequence ID" value="RDB23682.1"/>
    <property type="molecule type" value="Genomic_DNA"/>
</dbReference>
<organism evidence="2 3">
    <name type="scientific">Hypsizygus marmoreus</name>
    <name type="common">White beech mushroom</name>
    <name type="synonym">Agaricus marmoreus</name>
    <dbReference type="NCBI Taxonomy" id="39966"/>
    <lineage>
        <taxon>Eukaryota</taxon>
        <taxon>Fungi</taxon>
        <taxon>Dikarya</taxon>
        <taxon>Basidiomycota</taxon>
        <taxon>Agaricomycotina</taxon>
        <taxon>Agaricomycetes</taxon>
        <taxon>Agaricomycetidae</taxon>
        <taxon>Agaricales</taxon>
        <taxon>Tricholomatineae</taxon>
        <taxon>Lyophyllaceae</taxon>
        <taxon>Hypsizygus</taxon>
    </lineage>
</organism>
<reference evidence="2" key="1">
    <citation type="submission" date="2018-04" db="EMBL/GenBank/DDBJ databases">
        <title>Whole genome sequencing of Hypsizygus marmoreus.</title>
        <authorList>
            <person name="Choi I.-G."/>
            <person name="Min B."/>
            <person name="Kim J.-G."/>
            <person name="Kim S."/>
            <person name="Oh Y.-L."/>
            <person name="Kong W.-S."/>
            <person name="Park H."/>
            <person name="Jeong J."/>
            <person name="Song E.-S."/>
        </authorList>
    </citation>
    <scope>NUCLEOTIDE SEQUENCE [LARGE SCALE GENOMIC DNA]</scope>
    <source>
        <strain evidence="2">51987-8</strain>
    </source>
</reference>
<dbReference type="InParanoid" id="A0A369JQS1"/>
<gene>
    <name evidence="2" type="ORF">Hypma_009155</name>
</gene>
<keyword evidence="3" id="KW-1185">Reference proteome</keyword>
<dbReference type="OrthoDB" id="3027638at2759"/>
<dbReference type="Proteomes" id="UP000076154">
    <property type="component" value="Unassembled WGS sequence"/>
</dbReference>
<feature type="region of interest" description="Disordered" evidence="1">
    <location>
        <begin position="458"/>
        <end position="479"/>
    </location>
</feature>
<protein>
    <submittedName>
        <fullName evidence="2">Uncharacterized protein</fullName>
    </submittedName>
</protein>
<evidence type="ECO:0000256" key="1">
    <source>
        <dbReference type="SAM" id="MobiDB-lite"/>
    </source>
</evidence>
<sequence>MDEQNSRHWFCYSQHEGPGQTTMGTGCMVSVVLDGAARHHFSGIRLIIVYKESEALNDVKKLTDCLRASKFGVIQTGDRYPTYRELLRRRSASIQRTRSLSQAASTSALSLPLCNVVFELVDANDDLSYAVALTLRLDLATTDADIAPFRIIYDRIHPCNNTLSHSSILAFLECSHPFDPTDRGAFEFFFYRRKACGIHAHSVRVLPVIDTERAPCPPLPPHVVSMIVTLAIGNDVRQQLGWRTSLLAYGLVCNGWVHVLDLFFSWLPKQHDADAIKVARSLERRPERAALMYSFSFWYYRAPEGEEEDKEMWKSLMTILRLGTNVTDVKLCLVHESVVRELVQRLADLREVRACQVSPTYDEGLGVGRRHLVCGISRRLSRGGSNFPPLRCKIEDLRLERGLITGTQLLQFALPIVKCVHLEHIDGVSNADFLTFLMLLAPTLTSLTVQNCEFARGEGKEETGAEVRAETAEETETTEATEEHAVDTAMPYLTSLTQLSIDGKAGSALAIMRKPPLASRSPSPGPPALNVSRILITDARGMSLASVLRAAERTHWDMVRVVWYGGVTDYDMVEVAEVAAEVLERGVTLSCHNFGD</sequence>
<dbReference type="AlphaFoldDB" id="A0A369JQS1"/>
<feature type="compositionally biased region" description="Basic and acidic residues" evidence="1">
    <location>
        <begin position="458"/>
        <end position="471"/>
    </location>
</feature>
<evidence type="ECO:0000313" key="3">
    <source>
        <dbReference type="Proteomes" id="UP000076154"/>
    </source>
</evidence>
<evidence type="ECO:0000313" key="2">
    <source>
        <dbReference type="EMBL" id="RDB23682.1"/>
    </source>
</evidence>
<comment type="caution">
    <text evidence="2">The sequence shown here is derived from an EMBL/GenBank/DDBJ whole genome shotgun (WGS) entry which is preliminary data.</text>
</comment>